<dbReference type="STRING" id="558155.SAMN04487911_12148"/>
<dbReference type="Pfam" id="PF00512">
    <property type="entry name" value="HisKA"/>
    <property type="match status" value="1"/>
</dbReference>
<dbReference type="InterPro" id="IPR003661">
    <property type="entry name" value="HisK_dim/P_dom"/>
</dbReference>
<dbReference type="InterPro" id="IPR000014">
    <property type="entry name" value="PAS"/>
</dbReference>
<organism evidence="10 11">
    <name type="scientific">Arenibacter nanhaiticus</name>
    <dbReference type="NCBI Taxonomy" id="558155"/>
    <lineage>
        <taxon>Bacteria</taxon>
        <taxon>Pseudomonadati</taxon>
        <taxon>Bacteroidota</taxon>
        <taxon>Flavobacteriia</taxon>
        <taxon>Flavobacteriales</taxon>
        <taxon>Flavobacteriaceae</taxon>
        <taxon>Arenibacter</taxon>
    </lineage>
</organism>
<dbReference type="SUPFAM" id="SSF55785">
    <property type="entry name" value="PYP-like sensor domain (PAS domain)"/>
    <property type="match status" value="2"/>
</dbReference>
<dbReference type="PANTHER" id="PTHR43711:SF26">
    <property type="entry name" value="SENSOR HISTIDINE KINASE RCSC"/>
    <property type="match status" value="1"/>
</dbReference>
<dbReference type="AlphaFoldDB" id="A0A1M6JCH9"/>
<feature type="domain" description="PAS" evidence="8">
    <location>
        <begin position="7"/>
        <end position="59"/>
    </location>
</feature>
<dbReference type="InterPro" id="IPR036097">
    <property type="entry name" value="HisK_dim/P_sf"/>
</dbReference>
<keyword evidence="4" id="KW-0808">Transferase</keyword>
<accession>A0A1M6JCH9</accession>
<evidence type="ECO:0000256" key="1">
    <source>
        <dbReference type="ARBA" id="ARBA00000085"/>
    </source>
</evidence>
<dbReference type="PROSITE" id="PS50113">
    <property type="entry name" value="PAC"/>
    <property type="match status" value="1"/>
</dbReference>
<dbReference type="SMART" id="SM00086">
    <property type="entry name" value="PAC"/>
    <property type="match status" value="2"/>
</dbReference>
<dbReference type="SUPFAM" id="SSF55874">
    <property type="entry name" value="ATPase domain of HSP90 chaperone/DNA topoisomerase II/histidine kinase"/>
    <property type="match status" value="1"/>
</dbReference>
<evidence type="ECO:0000259" key="9">
    <source>
        <dbReference type="PROSITE" id="PS50113"/>
    </source>
</evidence>
<dbReference type="GO" id="GO:0000155">
    <property type="term" value="F:phosphorelay sensor kinase activity"/>
    <property type="evidence" value="ECO:0007669"/>
    <property type="project" value="InterPro"/>
</dbReference>
<dbReference type="Gene3D" id="1.10.287.130">
    <property type="match status" value="1"/>
</dbReference>
<dbReference type="InterPro" id="IPR036890">
    <property type="entry name" value="HATPase_C_sf"/>
</dbReference>
<dbReference type="InterPro" id="IPR005467">
    <property type="entry name" value="His_kinase_dom"/>
</dbReference>
<dbReference type="RefSeq" id="WP_072765102.1">
    <property type="nucleotide sequence ID" value="NZ_FQYX01000021.1"/>
</dbReference>
<keyword evidence="5" id="KW-0418">Kinase</keyword>
<gene>
    <name evidence="10" type="ORF">SAMN04487911_12148</name>
</gene>
<dbReference type="Gene3D" id="3.30.565.10">
    <property type="entry name" value="Histidine kinase-like ATPase, C-terminal domain"/>
    <property type="match status" value="1"/>
</dbReference>
<evidence type="ECO:0000256" key="5">
    <source>
        <dbReference type="ARBA" id="ARBA00022777"/>
    </source>
</evidence>
<dbReference type="SMART" id="SM00091">
    <property type="entry name" value="PAS"/>
    <property type="match status" value="2"/>
</dbReference>
<evidence type="ECO:0000259" key="8">
    <source>
        <dbReference type="PROSITE" id="PS50112"/>
    </source>
</evidence>
<dbReference type="InterPro" id="IPR004358">
    <property type="entry name" value="Sig_transdc_His_kin-like_C"/>
</dbReference>
<comment type="catalytic activity">
    <reaction evidence="1">
        <text>ATP + protein L-histidine = ADP + protein N-phospho-L-histidine.</text>
        <dbReference type="EC" id="2.7.13.3"/>
    </reaction>
</comment>
<reference evidence="10 11" key="1">
    <citation type="submission" date="2016-11" db="EMBL/GenBank/DDBJ databases">
        <authorList>
            <person name="Jaros S."/>
            <person name="Januszkiewicz K."/>
            <person name="Wedrychowicz H."/>
        </authorList>
    </citation>
    <scope>NUCLEOTIDE SEQUENCE [LARGE SCALE GENOMIC DNA]</scope>
    <source>
        <strain evidence="10 11">CGMCC 1.8863</strain>
    </source>
</reference>
<dbReference type="Pfam" id="PF13426">
    <property type="entry name" value="PAS_9"/>
    <property type="match status" value="2"/>
</dbReference>
<keyword evidence="6" id="KW-0902">Two-component regulatory system</keyword>
<dbReference type="SMART" id="SM00387">
    <property type="entry name" value="HATPase_c"/>
    <property type="match status" value="1"/>
</dbReference>
<dbReference type="PROSITE" id="PS50112">
    <property type="entry name" value="PAS"/>
    <property type="match status" value="1"/>
</dbReference>
<sequence>MKSFLKNSNIFNLLSEGISEGIIVVNQSQVIVATNSSAEEMFGYEKDSLLGQPLNLLIPMKYRHAHGGHFNHFMDKSAKRQMGHGRDLYGIRKNGEEFPVEAGLNPFEIYGETYVMALVIDITERKRKETELSHWAKIFEDSLSEIYIFDVESYKFINVNKGAQKNMGYTLEEFKALTPLNIKPELNEEEFGKLLNPLLKREELKIKFETSHLRKDGSLYPVEVHLQLSNMGDREAFVAMVLDVTESKNYTERLEKTVEKRTEQLTIALAKEKELNELKTRFLSLVSHEFKTPLSSILTSVTLLSKYTQTEQQQKRDKHVNTIKNKVRQLDTILSDFLSVERLESGKVNYKIEMFPLSKLVNEVVYDANMLLKPGQKIVYPENIDNIILNFDEKTLELVLSNLVHNAIKYSPENSIITMEVTQEKEGIVLQIIDAGIGIPAKEQKYIFNRYFRAENALVNQGTGIGLNIAKQHLENLGASLYFFSEENKGSTFTVRIPVNVEEKISK</sequence>
<dbReference type="EC" id="2.7.13.3" evidence="2"/>
<evidence type="ECO:0000256" key="3">
    <source>
        <dbReference type="ARBA" id="ARBA00022553"/>
    </source>
</evidence>
<proteinExistence type="predicted"/>
<dbReference type="Gene3D" id="3.30.450.20">
    <property type="entry name" value="PAS domain"/>
    <property type="match status" value="2"/>
</dbReference>
<evidence type="ECO:0000313" key="11">
    <source>
        <dbReference type="Proteomes" id="UP000184231"/>
    </source>
</evidence>
<dbReference type="SUPFAM" id="SSF47384">
    <property type="entry name" value="Homodimeric domain of signal transducing histidine kinase"/>
    <property type="match status" value="1"/>
</dbReference>
<dbReference type="InterPro" id="IPR003594">
    <property type="entry name" value="HATPase_dom"/>
</dbReference>
<dbReference type="Pfam" id="PF02518">
    <property type="entry name" value="HATPase_c"/>
    <property type="match status" value="1"/>
</dbReference>
<dbReference type="CDD" id="cd00075">
    <property type="entry name" value="HATPase"/>
    <property type="match status" value="1"/>
</dbReference>
<dbReference type="OrthoDB" id="9808408at2"/>
<evidence type="ECO:0000256" key="2">
    <source>
        <dbReference type="ARBA" id="ARBA00012438"/>
    </source>
</evidence>
<evidence type="ECO:0000259" key="7">
    <source>
        <dbReference type="PROSITE" id="PS50109"/>
    </source>
</evidence>
<name>A0A1M6JCH9_9FLAO</name>
<evidence type="ECO:0000313" key="10">
    <source>
        <dbReference type="EMBL" id="SHJ44330.1"/>
    </source>
</evidence>
<dbReference type="InterPro" id="IPR035965">
    <property type="entry name" value="PAS-like_dom_sf"/>
</dbReference>
<dbReference type="InterPro" id="IPR050736">
    <property type="entry name" value="Sensor_HK_Regulatory"/>
</dbReference>
<dbReference type="EMBL" id="FQYX01000021">
    <property type="protein sequence ID" value="SHJ44330.1"/>
    <property type="molecule type" value="Genomic_DNA"/>
</dbReference>
<dbReference type="Proteomes" id="UP000184231">
    <property type="component" value="Unassembled WGS sequence"/>
</dbReference>
<dbReference type="InterPro" id="IPR000700">
    <property type="entry name" value="PAS-assoc_C"/>
</dbReference>
<evidence type="ECO:0000256" key="6">
    <source>
        <dbReference type="ARBA" id="ARBA00023012"/>
    </source>
</evidence>
<dbReference type="PROSITE" id="PS50109">
    <property type="entry name" value="HIS_KIN"/>
    <property type="match status" value="1"/>
</dbReference>
<dbReference type="NCBIfam" id="TIGR00229">
    <property type="entry name" value="sensory_box"/>
    <property type="match status" value="2"/>
</dbReference>
<dbReference type="CDD" id="cd00130">
    <property type="entry name" value="PAS"/>
    <property type="match status" value="1"/>
</dbReference>
<protein>
    <recommendedName>
        <fullName evidence="2">histidine kinase</fullName>
        <ecNumber evidence="2">2.7.13.3</ecNumber>
    </recommendedName>
</protein>
<keyword evidence="3" id="KW-0597">Phosphoprotein</keyword>
<feature type="domain" description="PAC" evidence="9">
    <location>
        <begin position="206"/>
        <end position="256"/>
    </location>
</feature>
<dbReference type="InterPro" id="IPR001610">
    <property type="entry name" value="PAC"/>
</dbReference>
<feature type="domain" description="Histidine kinase" evidence="7">
    <location>
        <begin position="285"/>
        <end position="501"/>
    </location>
</feature>
<dbReference type="CDD" id="cd00082">
    <property type="entry name" value="HisKA"/>
    <property type="match status" value="1"/>
</dbReference>
<dbReference type="SMART" id="SM00388">
    <property type="entry name" value="HisKA"/>
    <property type="match status" value="1"/>
</dbReference>
<dbReference type="PRINTS" id="PR00344">
    <property type="entry name" value="BCTRLSENSOR"/>
</dbReference>
<keyword evidence="11" id="KW-1185">Reference proteome</keyword>
<evidence type="ECO:0000256" key="4">
    <source>
        <dbReference type="ARBA" id="ARBA00022679"/>
    </source>
</evidence>
<dbReference type="PANTHER" id="PTHR43711">
    <property type="entry name" value="TWO-COMPONENT HISTIDINE KINASE"/>
    <property type="match status" value="1"/>
</dbReference>